<evidence type="ECO:0000313" key="5">
    <source>
        <dbReference type="EMBL" id="KAG0024848.1"/>
    </source>
</evidence>
<reference evidence="5" key="1">
    <citation type="journal article" date="2020" name="Fungal Divers.">
        <title>Resolving the Mortierellaceae phylogeny through synthesis of multi-gene phylogenetics and phylogenomics.</title>
        <authorList>
            <person name="Vandepol N."/>
            <person name="Liber J."/>
            <person name="Desiro A."/>
            <person name="Na H."/>
            <person name="Kennedy M."/>
            <person name="Barry K."/>
            <person name="Grigoriev I.V."/>
            <person name="Miller A.N."/>
            <person name="O'Donnell K."/>
            <person name="Stajich J.E."/>
            <person name="Bonito G."/>
        </authorList>
    </citation>
    <scope>NUCLEOTIDE SEQUENCE</scope>
    <source>
        <strain evidence="5">NRRL 2769</strain>
    </source>
</reference>
<dbReference type="InterPro" id="IPR036265">
    <property type="entry name" value="HIT-like_sf"/>
</dbReference>
<feature type="domain" description="HIT" evidence="4">
    <location>
        <begin position="8"/>
        <end position="111"/>
    </location>
</feature>
<evidence type="ECO:0000259" key="4">
    <source>
        <dbReference type="PROSITE" id="PS51084"/>
    </source>
</evidence>
<protein>
    <submittedName>
        <fullName evidence="5">Adenosine 5'-monophosphoramidase</fullName>
    </submittedName>
</protein>
<evidence type="ECO:0000256" key="2">
    <source>
        <dbReference type="PIRSR" id="PIRSR601310-3"/>
    </source>
</evidence>
<accession>A0A9P6N511</accession>
<dbReference type="PRINTS" id="PR00332">
    <property type="entry name" value="HISTRIAD"/>
</dbReference>
<feature type="active site" description="Tele-AMP-histidine intermediate" evidence="1">
    <location>
        <position position="98"/>
    </location>
</feature>
<dbReference type="InterPro" id="IPR039384">
    <property type="entry name" value="HINT"/>
</dbReference>
<dbReference type="Pfam" id="PF01230">
    <property type="entry name" value="HIT"/>
    <property type="match status" value="1"/>
</dbReference>
<evidence type="ECO:0000256" key="1">
    <source>
        <dbReference type="PIRSR" id="PIRSR601310-1"/>
    </source>
</evidence>
<sequence>MASNPACIFCRIVKREIPSRILFETEHCLAFLDVGPLSEGHTLVIPKYHAQFLHELPDAEMADLLPTAKKVAEAIGCKEYNVLQNNGRLAHQAVDHVHFHVIPKPNESEGLIMEWKQKDVSADRMDALRKAYLKL</sequence>
<dbReference type="SUPFAM" id="SSF54197">
    <property type="entry name" value="HIT-like"/>
    <property type="match status" value="1"/>
</dbReference>
<dbReference type="AlphaFoldDB" id="A0A9P6N511"/>
<dbReference type="GO" id="GO:0003824">
    <property type="term" value="F:catalytic activity"/>
    <property type="evidence" value="ECO:0007669"/>
    <property type="project" value="InterPro"/>
</dbReference>
<dbReference type="PROSITE" id="PS00892">
    <property type="entry name" value="HIT_1"/>
    <property type="match status" value="1"/>
</dbReference>
<comment type="caution">
    <text evidence="5">The sequence shown here is derived from an EMBL/GenBank/DDBJ whole genome shotgun (WGS) entry which is preliminary data.</text>
</comment>
<feature type="short sequence motif" description="Histidine triad motif" evidence="2 3">
    <location>
        <begin position="96"/>
        <end position="100"/>
    </location>
</feature>
<dbReference type="PROSITE" id="PS51084">
    <property type="entry name" value="HIT_2"/>
    <property type="match status" value="1"/>
</dbReference>
<dbReference type="InterPro" id="IPR011146">
    <property type="entry name" value="HIT-like"/>
</dbReference>
<dbReference type="InterPro" id="IPR019808">
    <property type="entry name" value="Histidine_triad_CS"/>
</dbReference>
<dbReference type="PANTHER" id="PTHR46648:SF1">
    <property type="entry name" value="ADENOSINE 5'-MONOPHOSPHORAMIDASE HNT1"/>
    <property type="match status" value="1"/>
</dbReference>
<evidence type="ECO:0000256" key="3">
    <source>
        <dbReference type="PROSITE-ProRule" id="PRU00464"/>
    </source>
</evidence>
<dbReference type="PANTHER" id="PTHR46648">
    <property type="entry name" value="HIT FAMILY PROTEIN 1"/>
    <property type="match status" value="1"/>
</dbReference>
<dbReference type="Proteomes" id="UP000703661">
    <property type="component" value="Unassembled WGS sequence"/>
</dbReference>
<organism evidence="5 6">
    <name type="scientific">Entomortierella chlamydospora</name>
    <dbReference type="NCBI Taxonomy" id="101097"/>
    <lineage>
        <taxon>Eukaryota</taxon>
        <taxon>Fungi</taxon>
        <taxon>Fungi incertae sedis</taxon>
        <taxon>Mucoromycota</taxon>
        <taxon>Mortierellomycotina</taxon>
        <taxon>Mortierellomycetes</taxon>
        <taxon>Mortierellales</taxon>
        <taxon>Mortierellaceae</taxon>
        <taxon>Entomortierella</taxon>
    </lineage>
</organism>
<keyword evidence="6" id="KW-1185">Reference proteome</keyword>
<dbReference type="CDD" id="cd01277">
    <property type="entry name" value="HINT_subgroup"/>
    <property type="match status" value="1"/>
</dbReference>
<dbReference type="Gene3D" id="3.30.428.10">
    <property type="entry name" value="HIT-like"/>
    <property type="match status" value="1"/>
</dbReference>
<evidence type="ECO:0000313" key="6">
    <source>
        <dbReference type="Proteomes" id="UP000703661"/>
    </source>
</evidence>
<dbReference type="EMBL" id="JAAAID010000002">
    <property type="protein sequence ID" value="KAG0024848.1"/>
    <property type="molecule type" value="Genomic_DNA"/>
</dbReference>
<proteinExistence type="predicted"/>
<gene>
    <name evidence="5" type="primary">HNT1</name>
    <name evidence="5" type="ORF">BGZ80_003707</name>
</gene>
<dbReference type="GO" id="GO:0009117">
    <property type="term" value="P:nucleotide metabolic process"/>
    <property type="evidence" value="ECO:0007669"/>
    <property type="project" value="TreeGrafter"/>
</dbReference>
<dbReference type="InterPro" id="IPR001310">
    <property type="entry name" value="Histidine_triad_HIT"/>
</dbReference>
<name>A0A9P6N511_9FUNG</name>